<evidence type="ECO:0000313" key="1">
    <source>
        <dbReference type="EMBL" id="GFH18729.1"/>
    </source>
</evidence>
<comment type="caution">
    <text evidence="1">The sequence shown here is derived from an EMBL/GenBank/DDBJ whole genome shotgun (WGS) entry which is preliminary data.</text>
</comment>
<protein>
    <submittedName>
        <fullName evidence="1">Uncharacterized protein</fullName>
    </submittedName>
</protein>
<name>A0A699ZH19_HAELA</name>
<feature type="non-terminal residue" evidence="1">
    <location>
        <position position="1"/>
    </location>
</feature>
<feature type="non-terminal residue" evidence="1">
    <location>
        <position position="94"/>
    </location>
</feature>
<dbReference type="AlphaFoldDB" id="A0A699ZH19"/>
<reference evidence="1 2" key="1">
    <citation type="submission" date="2020-02" db="EMBL/GenBank/DDBJ databases">
        <title>Draft genome sequence of Haematococcus lacustris strain NIES-144.</title>
        <authorList>
            <person name="Morimoto D."/>
            <person name="Nakagawa S."/>
            <person name="Yoshida T."/>
            <person name="Sawayama S."/>
        </authorList>
    </citation>
    <scope>NUCLEOTIDE SEQUENCE [LARGE SCALE GENOMIC DNA]</scope>
    <source>
        <strain evidence="1 2">NIES-144</strain>
    </source>
</reference>
<proteinExistence type="predicted"/>
<organism evidence="1 2">
    <name type="scientific">Haematococcus lacustris</name>
    <name type="common">Green alga</name>
    <name type="synonym">Haematococcus pluvialis</name>
    <dbReference type="NCBI Taxonomy" id="44745"/>
    <lineage>
        <taxon>Eukaryota</taxon>
        <taxon>Viridiplantae</taxon>
        <taxon>Chlorophyta</taxon>
        <taxon>core chlorophytes</taxon>
        <taxon>Chlorophyceae</taxon>
        <taxon>CS clade</taxon>
        <taxon>Chlamydomonadales</taxon>
        <taxon>Haematococcaceae</taxon>
        <taxon>Haematococcus</taxon>
    </lineage>
</organism>
<gene>
    <name evidence="1" type="ORF">HaLaN_15580</name>
</gene>
<accession>A0A699ZH19</accession>
<evidence type="ECO:0000313" key="2">
    <source>
        <dbReference type="Proteomes" id="UP000485058"/>
    </source>
</evidence>
<sequence length="94" mass="10056">GKLHTATQLLSAAAPLSAPLRRITPDWARTLVLLGTGGRCTQLHMDDAGAMNLLLGVTHQAPEDLELFSQVAAKGQGGSPLQCKEAWLGRQWLQ</sequence>
<dbReference type="Proteomes" id="UP000485058">
    <property type="component" value="Unassembled WGS sequence"/>
</dbReference>
<dbReference type="EMBL" id="BLLF01001345">
    <property type="protein sequence ID" value="GFH18729.1"/>
    <property type="molecule type" value="Genomic_DNA"/>
</dbReference>
<keyword evidence="2" id="KW-1185">Reference proteome</keyword>